<keyword evidence="4" id="KW-0863">Zinc-finger</keyword>
<comment type="caution">
    <text evidence="7">The sequence shown here is derived from an EMBL/GenBank/DDBJ whole genome shotgun (WGS) entry which is preliminary data.</text>
</comment>
<dbReference type="PANTHER" id="PTHR23067">
    <property type="entry name" value="DOUBLE-STRANDED RNA-BINDING ZINC FINGER PROTEIN"/>
    <property type="match status" value="1"/>
</dbReference>
<feature type="non-terminal residue" evidence="7">
    <location>
        <position position="36"/>
    </location>
</feature>
<evidence type="ECO:0000256" key="5">
    <source>
        <dbReference type="ARBA" id="ARBA00022833"/>
    </source>
</evidence>
<protein>
    <submittedName>
        <fullName evidence="7">(spotted green pufferfish) hypothetical protein</fullName>
    </submittedName>
</protein>
<proteinExistence type="predicted"/>
<keyword evidence="5" id="KW-0862">Zinc</keyword>
<evidence type="ECO:0000256" key="1">
    <source>
        <dbReference type="ARBA" id="ARBA00004123"/>
    </source>
</evidence>
<dbReference type="EMBL" id="CAAE01011364">
    <property type="protein sequence ID" value="CAF93744.1"/>
    <property type="molecule type" value="Genomic_DNA"/>
</dbReference>
<dbReference type="GO" id="GO:0005634">
    <property type="term" value="C:nucleus"/>
    <property type="evidence" value="ECO:0007669"/>
    <property type="project" value="UniProtKB-SubCell"/>
</dbReference>
<dbReference type="GO" id="GO:0008270">
    <property type="term" value="F:zinc ion binding"/>
    <property type="evidence" value="ECO:0007669"/>
    <property type="project" value="UniProtKB-KW"/>
</dbReference>
<evidence type="ECO:0000256" key="4">
    <source>
        <dbReference type="ARBA" id="ARBA00022771"/>
    </source>
</evidence>
<evidence type="ECO:0000256" key="2">
    <source>
        <dbReference type="ARBA" id="ARBA00022723"/>
    </source>
</evidence>
<dbReference type="PANTHER" id="PTHR23067:SF6">
    <property type="entry name" value="ZINC FINGER PROTEIN 385C"/>
    <property type="match status" value="1"/>
</dbReference>
<organism evidence="7">
    <name type="scientific">Tetraodon nigroviridis</name>
    <name type="common">Spotted green pufferfish</name>
    <name type="synonym">Chelonodon nigroviridis</name>
    <dbReference type="NCBI Taxonomy" id="99883"/>
    <lineage>
        <taxon>Eukaryota</taxon>
        <taxon>Metazoa</taxon>
        <taxon>Chordata</taxon>
        <taxon>Craniata</taxon>
        <taxon>Vertebrata</taxon>
        <taxon>Euteleostomi</taxon>
        <taxon>Actinopterygii</taxon>
        <taxon>Neopterygii</taxon>
        <taxon>Teleostei</taxon>
        <taxon>Neoteleostei</taxon>
        <taxon>Acanthomorphata</taxon>
        <taxon>Eupercaria</taxon>
        <taxon>Tetraodontiformes</taxon>
        <taxon>Tetradontoidea</taxon>
        <taxon>Tetraodontidae</taxon>
        <taxon>Tetraodon</taxon>
    </lineage>
</organism>
<keyword evidence="6" id="KW-0539">Nucleus</keyword>
<sequence>LDPVQKAVINHTFGVCPPKKKPIISCNICHLRFNST</sequence>
<dbReference type="OrthoDB" id="434647at2759"/>
<reference evidence="7" key="1">
    <citation type="journal article" date="2004" name="Nature">
        <title>Genome duplication in the teleost fish Tetraodon nigroviridis reveals the early vertebrate proto-karyotype.</title>
        <authorList>
            <person name="Jaillon O."/>
            <person name="Aury J.-M."/>
            <person name="Brunet F."/>
            <person name="Petit J.-L."/>
            <person name="Stange-Thomann N."/>
            <person name="Mauceli E."/>
            <person name="Bouneau L."/>
            <person name="Fischer C."/>
            <person name="Ozouf-Costaz C."/>
            <person name="Bernot A."/>
            <person name="Nicaud S."/>
            <person name="Jaffe D."/>
            <person name="Fisher S."/>
            <person name="Lutfalla G."/>
            <person name="Dossat C."/>
            <person name="Segurens B."/>
            <person name="Dasilva C."/>
            <person name="Salanoubat M."/>
            <person name="Levy M."/>
            <person name="Boudet N."/>
            <person name="Castellano S."/>
            <person name="Anthouard V."/>
            <person name="Jubin C."/>
            <person name="Castelli V."/>
            <person name="Katinka M."/>
            <person name="Vacherie B."/>
            <person name="Biemont C."/>
            <person name="Skalli Z."/>
            <person name="Cattolico L."/>
            <person name="Poulain J."/>
            <person name="De Berardinis V."/>
            <person name="Cruaud C."/>
            <person name="Duprat S."/>
            <person name="Brottier P."/>
            <person name="Coutanceau J.-P."/>
            <person name="Gouzy J."/>
            <person name="Parra G."/>
            <person name="Lardier G."/>
            <person name="Chapple C."/>
            <person name="McKernan K.J."/>
            <person name="McEwan P."/>
            <person name="Bosak S."/>
            <person name="Kellis M."/>
            <person name="Volff J.-N."/>
            <person name="Guigo R."/>
            <person name="Zody M.C."/>
            <person name="Mesirov J."/>
            <person name="Lindblad-Toh K."/>
            <person name="Birren B."/>
            <person name="Nusbaum C."/>
            <person name="Kahn D."/>
            <person name="Robinson-Rechavi M."/>
            <person name="Laudet V."/>
            <person name="Schachter V."/>
            <person name="Quetier F."/>
            <person name="Saurin W."/>
            <person name="Scarpelli C."/>
            <person name="Wincker P."/>
            <person name="Lander E.S."/>
            <person name="Weissenbach J."/>
            <person name="Roest Crollius H."/>
        </authorList>
    </citation>
    <scope>NUCLEOTIDE SEQUENCE [LARGE SCALE GENOMIC DNA]</scope>
</reference>
<name>Q4T038_TETNG</name>
<evidence type="ECO:0000313" key="7">
    <source>
        <dbReference type="EMBL" id="CAF93744.1"/>
    </source>
</evidence>
<evidence type="ECO:0000256" key="6">
    <source>
        <dbReference type="ARBA" id="ARBA00023242"/>
    </source>
</evidence>
<gene>
    <name evidence="7" type="ORF">GSTENG00009535001</name>
</gene>
<keyword evidence="3" id="KW-0677">Repeat</keyword>
<dbReference type="InterPro" id="IPR051845">
    <property type="entry name" value="Znf385"/>
</dbReference>
<dbReference type="KEGG" id="tng:GSTEN00009535G001"/>
<comment type="subcellular location">
    <subcellularLocation>
        <location evidence="1">Nucleus</location>
    </subcellularLocation>
</comment>
<dbReference type="AlphaFoldDB" id="Q4T038"/>
<feature type="non-terminal residue" evidence="7">
    <location>
        <position position="1"/>
    </location>
</feature>
<dbReference type="HOGENOM" id="CLU_027876_1_0_1"/>
<accession>Q4T038</accession>
<evidence type="ECO:0000256" key="3">
    <source>
        <dbReference type="ARBA" id="ARBA00022737"/>
    </source>
</evidence>
<reference evidence="7" key="2">
    <citation type="submission" date="2004-02" db="EMBL/GenBank/DDBJ databases">
        <authorList>
            <consortium name="Genoscope"/>
            <consortium name="Whitehead Institute Centre for Genome Research"/>
        </authorList>
    </citation>
    <scope>NUCLEOTIDE SEQUENCE</scope>
</reference>
<keyword evidence="2" id="KW-0479">Metal-binding</keyword>